<evidence type="ECO:0000313" key="2">
    <source>
        <dbReference type="EMBL" id="CAD8073883.1"/>
    </source>
</evidence>
<proteinExistence type="predicted"/>
<name>A0A8S1M7K9_9CILI</name>
<keyword evidence="3" id="KW-1185">Reference proteome</keyword>
<dbReference type="OrthoDB" id="299290at2759"/>
<dbReference type="Proteomes" id="UP000692954">
    <property type="component" value="Unassembled WGS sequence"/>
</dbReference>
<dbReference type="EMBL" id="CAJJDN010000031">
    <property type="protein sequence ID" value="CAD8073883.1"/>
    <property type="molecule type" value="Genomic_DNA"/>
</dbReference>
<sequence length="1351" mass="157519">MNLSTYSIRSRSKRTWSNSRYIDNHYDSKLHSTPFLPCGLNDSKQIVYSDIGLSEIRTNCTKLKNYQDLEQRNISIKEIMAKQANWRPFIEFQDKSDEMVVTIEYCTNCKEHQRSTRHNEEQYISYALLIKQSILLNYPDIKVYLKPLVFDNDKTINSLFLQKRIGAFEVQFQSSGQQSQLFSKLQSKSWPNVNDILKAIHQQFRKTNLLIQLVYNDEDTNLKGINVTLQSLLNKQLSSSQHLRPQSRLSENRSCKSTSLHRQRALSQSSNIIRYSEKSDSQGRVLFLNIPIDRYEILIQESTNNLPINEIVNLQELVRTDGAYHQIKLLKPKLALLTVEVFGPHQQTDVIIPFTDTQVNVIQNSERMLLKEVSENSGIYQGFLEPGRYTIIVSKYGFETVSQFIDLNGGNNNIKIQITNKSTEISALLNQNTNQTIINSSFISKKKKTIKPPQQINLKILSLLEVGQMYVVDYFTDSTINKAKIIISDSVSNKVITCTTNTSGHAKILFNSLNKGSIKVEHEQYYTLDINYGINEEIDLKSSRNTFKLIKKTKVLSIISDNNIDIYQNDQKIRKQQNLQNICFFEIPSDSTQLIYIIIENQKQQELLLKVLLQDEVIIIKQPDIDLLTFPQFWILGICGKLDCQLLLINEIISHLEFRNLYDDLEKHHQNITKVYNSECYQIDQKLIWKNQVIDIGKLQIVDVLSNFDEQPIIFTQQNAILEGLQIQLGPFLQDQQCNIILMNQQVMPQQPFKNNNNQIIKVQIIHKDIYVYFENSGFVAIYNSSLKQKGYVKLDSYHCQDFDSTQLISVGQSYLTLFQLQITSINVLFSIKKQSVCHNKVRISQNDQEQQIILFGREDGVLSFYKYTLEEVDHIKLSMDPLQQIILSRNQIYVRDNSIIYLLEQDQDKRYNFKNQIQIFKKQILHINPQELCLQVLTNSHLLFYNDISTHKKYQQEIDHSRLILIGSANSFVPKCYYKNRQETISKLENDKWYVDLLDENVRFGLQIKGQIQGIKILLQTKYCMKDLGDYKIKRSKGTWIFGFLIYRNEEHQVHQIENQFQDEQKFQFEIKIETENSTISDDNIFIYSTEDGLSTLNTITTQRIQDIKIGCKISLLKLLNNILIIGLENGIVQLYKKESQQIYYKYSELQINERSIIDAQIMESSLLISTEDKKLIMLSIINEYKVEYQETFDKSYINNIILYNKNQMITTQVDGRMRLWKREKSGQQFTLNLSRTIQVMKQISKIQQIPWETQNVLIGGDNLLLINAENGKQLKSYTNNNNFQQNKIVCIQCIWNNIILSGNSNGQIFKQNYGNGELIEVIMIEEGVKNIFVNNQYLLIHSTKKLYVQ</sequence>
<evidence type="ECO:0000256" key="1">
    <source>
        <dbReference type="ARBA" id="ARBA00023284"/>
    </source>
</evidence>
<protein>
    <submittedName>
        <fullName evidence="2">Uncharacterized protein</fullName>
    </submittedName>
</protein>
<reference evidence="2" key="1">
    <citation type="submission" date="2021-01" db="EMBL/GenBank/DDBJ databases">
        <authorList>
            <consortium name="Genoscope - CEA"/>
            <person name="William W."/>
        </authorList>
    </citation>
    <scope>NUCLEOTIDE SEQUENCE</scope>
</reference>
<comment type="caution">
    <text evidence="2">The sequence shown here is derived from an EMBL/GenBank/DDBJ whole genome shotgun (WGS) entry which is preliminary data.</text>
</comment>
<keyword evidence="1" id="KW-0676">Redox-active center</keyword>
<accession>A0A8S1M7K9</accession>
<organism evidence="2 3">
    <name type="scientific">Paramecium sonneborni</name>
    <dbReference type="NCBI Taxonomy" id="65129"/>
    <lineage>
        <taxon>Eukaryota</taxon>
        <taxon>Sar</taxon>
        <taxon>Alveolata</taxon>
        <taxon>Ciliophora</taxon>
        <taxon>Intramacronucleata</taxon>
        <taxon>Oligohymenophorea</taxon>
        <taxon>Peniculida</taxon>
        <taxon>Parameciidae</taxon>
        <taxon>Paramecium</taxon>
    </lineage>
</organism>
<dbReference type="InterPro" id="IPR011893">
    <property type="entry name" value="Selenoprotein_Rdx-typ"/>
</dbReference>
<gene>
    <name evidence="2" type="ORF">PSON_ATCC_30995.1.T0310184</name>
</gene>
<evidence type="ECO:0000313" key="3">
    <source>
        <dbReference type="Proteomes" id="UP000692954"/>
    </source>
</evidence>
<dbReference type="Pfam" id="PF10262">
    <property type="entry name" value="Rdx"/>
    <property type="match status" value="1"/>
</dbReference>